<dbReference type="Proteomes" id="UP000192478">
    <property type="component" value="Chromosome"/>
</dbReference>
<protein>
    <recommendedName>
        <fullName evidence="1">Transposase InsH N-terminal domain-containing protein</fullName>
    </recommendedName>
</protein>
<evidence type="ECO:0000313" key="2">
    <source>
        <dbReference type="EMBL" id="AOY77018.1"/>
    </source>
</evidence>
<dbReference type="EMBL" id="CP020559">
    <property type="protein sequence ID" value="ARE87514.1"/>
    <property type="molecule type" value="Genomic_DNA"/>
</dbReference>
<dbReference type="KEGG" id="cfm:BJL90_14850"/>
<gene>
    <name evidence="2" type="ORF">BJL90_14850</name>
    <name evidence="3" type="ORF">CLFO_19140</name>
</gene>
<feature type="domain" description="Transposase InsH N-terminal" evidence="1">
    <location>
        <begin position="19"/>
        <end position="77"/>
    </location>
</feature>
<dbReference type="AlphaFoldDB" id="A0AAC9RI74"/>
<keyword evidence="4" id="KW-1185">Reference proteome</keyword>
<dbReference type="RefSeq" id="WP_070969648.1">
    <property type="nucleotide sequence ID" value="NZ_CP017603.1"/>
</dbReference>
<dbReference type="EMBL" id="CP017603">
    <property type="protein sequence ID" value="AOY77018.1"/>
    <property type="molecule type" value="Genomic_DNA"/>
</dbReference>
<organism evidence="3 5">
    <name type="scientific">Clostridium formicaceticum</name>
    <dbReference type="NCBI Taxonomy" id="1497"/>
    <lineage>
        <taxon>Bacteria</taxon>
        <taxon>Bacillati</taxon>
        <taxon>Bacillota</taxon>
        <taxon>Clostridia</taxon>
        <taxon>Eubacteriales</taxon>
        <taxon>Clostridiaceae</taxon>
        <taxon>Clostridium</taxon>
    </lineage>
</organism>
<name>A0AAC9RI74_9CLOT</name>
<sequence>MINFQHEMMLSNHLELYYILISENHILRQINHLMDFSFVIEEVEKNYSDSMGRSAEDPVQLFKYLMLKNMNEISDPLVALTTFYLCYSYF</sequence>
<evidence type="ECO:0000313" key="3">
    <source>
        <dbReference type="EMBL" id="ARE87514.1"/>
    </source>
</evidence>
<dbReference type="Proteomes" id="UP000177894">
    <property type="component" value="Chromosome"/>
</dbReference>
<evidence type="ECO:0000259" key="1">
    <source>
        <dbReference type="Pfam" id="PF05598"/>
    </source>
</evidence>
<evidence type="ECO:0000313" key="5">
    <source>
        <dbReference type="Proteomes" id="UP000192478"/>
    </source>
</evidence>
<proteinExistence type="predicted"/>
<reference evidence="2 4" key="1">
    <citation type="submission" date="2016-10" db="EMBL/GenBank/DDBJ databases">
        <title>Complete Genome Sequence of Acetogen Clostridium formicoaceticum ATCC 27076.</title>
        <authorList>
            <person name="Bao T."/>
            <person name="Cheng C."/>
            <person name="Zhao J."/>
            <person name="Yang S.-T."/>
            <person name="Wang J."/>
            <person name="Wang M."/>
        </authorList>
    </citation>
    <scope>NUCLEOTIDE SEQUENCE [LARGE SCALE GENOMIC DNA]</scope>
    <source>
        <strain evidence="2 4">ATCC 27076</strain>
    </source>
</reference>
<accession>A0AAC9RI74</accession>
<dbReference type="InterPro" id="IPR008490">
    <property type="entry name" value="Transposase_InsH_N"/>
</dbReference>
<reference evidence="3 5" key="2">
    <citation type="submission" date="2017-03" db="EMBL/GenBank/DDBJ databases">
        <title>Complete sequence of Clostridium formicaceticum DSM 92.</title>
        <authorList>
            <person name="Poehlein A."/>
            <person name="Karl M."/>
            <person name="Bengelsdorf F.R."/>
            <person name="Duerre P."/>
            <person name="Daniel R."/>
        </authorList>
    </citation>
    <scope>NUCLEOTIDE SEQUENCE [LARGE SCALE GENOMIC DNA]</scope>
    <source>
        <strain evidence="3 5">DSM 92</strain>
    </source>
</reference>
<evidence type="ECO:0000313" key="4">
    <source>
        <dbReference type="Proteomes" id="UP000177894"/>
    </source>
</evidence>
<dbReference type="Pfam" id="PF05598">
    <property type="entry name" value="DUF772"/>
    <property type="match status" value="1"/>
</dbReference>